<evidence type="ECO:0000313" key="1">
    <source>
        <dbReference type="EMBL" id="KAE9594335.1"/>
    </source>
</evidence>
<sequence>MGIPLVDHLQIPEAIHYSLKAFVSDFLHQSNWVFLAALAVKISDHSLPSISNYVDKIV</sequence>
<keyword evidence="2" id="KW-1185">Reference proteome</keyword>
<dbReference type="Proteomes" id="UP000447434">
    <property type="component" value="Chromosome 18"/>
</dbReference>
<comment type="caution">
    <text evidence="1">The sequence shown here is derived from an EMBL/GenBank/DDBJ whole genome shotgun (WGS) entry which is preliminary data.</text>
</comment>
<gene>
    <name evidence="1" type="ORF">Lalb_Chr18g0052721</name>
</gene>
<organism evidence="1 2">
    <name type="scientific">Lupinus albus</name>
    <name type="common">White lupine</name>
    <name type="synonym">Lupinus termis</name>
    <dbReference type="NCBI Taxonomy" id="3870"/>
    <lineage>
        <taxon>Eukaryota</taxon>
        <taxon>Viridiplantae</taxon>
        <taxon>Streptophyta</taxon>
        <taxon>Embryophyta</taxon>
        <taxon>Tracheophyta</taxon>
        <taxon>Spermatophyta</taxon>
        <taxon>Magnoliopsida</taxon>
        <taxon>eudicotyledons</taxon>
        <taxon>Gunneridae</taxon>
        <taxon>Pentapetalae</taxon>
        <taxon>rosids</taxon>
        <taxon>fabids</taxon>
        <taxon>Fabales</taxon>
        <taxon>Fabaceae</taxon>
        <taxon>Papilionoideae</taxon>
        <taxon>50 kb inversion clade</taxon>
        <taxon>genistoids sensu lato</taxon>
        <taxon>core genistoids</taxon>
        <taxon>Genisteae</taxon>
        <taxon>Lupinus</taxon>
    </lineage>
</organism>
<name>A0A6A4NUE3_LUPAL</name>
<accession>A0A6A4NUE3</accession>
<evidence type="ECO:0000313" key="2">
    <source>
        <dbReference type="Proteomes" id="UP000447434"/>
    </source>
</evidence>
<dbReference type="EMBL" id="WOCE01000018">
    <property type="protein sequence ID" value="KAE9594335.1"/>
    <property type="molecule type" value="Genomic_DNA"/>
</dbReference>
<reference evidence="2" key="1">
    <citation type="journal article" date="2020" name="Nat. Commun.">
        <title>Genome sequence of the cluster root forming white lupin.</title>
        <authorList>
            <person name="Hufnagel B."/>
            <person name="Marques A."/>
            <person name="Soriano A."/>
            <person name="Marques L."/>
            <person name="Divol F."/>
            <person name="Doumas P."/>
            <person name="Sallet E."/>
            <person name="Mancinotti D."/>
            <person name="Carrere S."/>
            <person name="Marande W."/>
            <person name="Arribat S."/>
            <person name="Keller J."/>
            <person name="Huneau C."/>
            <person name="Blein T."/>
            <person name="Aime D."/>
            <person name="Laguerre M."/>
            <person name="Taylor J."/>
            <person name="Schubert V."/>
            <person name="Nelson M."/>
            <person name="Geu-Flores F."/>
            <person name="Crespi M."/>
            <person name="Gallardo-Guerrero K."/>
            <person name="Delaux P.-M."/>
            <person name="Salse J."/>
            <person name="Berges H."/>
            <person name="Guyot R."/>
            <person name="Gouzy J."/>
            <person name="Peret B."/>
        </authorList>
    </citation>
    <scope>NUCLEOTIDE SEQUENCE [LARGE SCALE GENOMIC DNA]</scope>
    <source>
        <strain evidence="2">cv. Amiga</strain>
    </source>
</reference>
<dbReference type="AlphaFoldDB" id="A0A6A4NUE3"/>
<proteinExistence type="predicted"/>
<protein>
    <submittedName>
        <fullName evidence="1">Uncharacterized protein</fullName>
    </submittedName>
</protein>